<proteinExistence type="predicted"/>
<feature type="compositionally biased region" description="Basic and acidic residues" evidence="1">
    <location>
        <begin position="1"/>
        <end position="10"/>
    </location>
</feature>
<feature type="compositionally biased region" description="Basic and acidic residues" evidence="1">
    <location>
        <begin position="45"/>
        <end position="54"/>
    </location>
</feature>
<organism evidence="3 5">
    <name type="scientific">Rotaria magnacalcarata</name>
    <dbReference type="NCBI Taxonomy" id="392030"/>
    <lineage>
        <taxon>Eukaryota</taxon>
        <taxon>Metazoa</taxon>
        <taxon>Spiralia</taxon>
        <taxon>Gnathifera</taxon>
        <taxon>Rotifera</taxon>
        <taxon>Eurotatoria</taxon>
        <taxon>Bdelloidea</taxon>
        <taxon>Philodinida</taxon>
        <taxon>Philodinidae</taxon>
        <taxon>Rotaria</taxon>
    </lineage>
</organism>
<evidence type="ECO:0000313" key="5">
    <source>
        <dbReference type="Proteomes" id="UP000681720"/>
    </source>
</evidence>
<dbReference type="EMBL" id="CAJOBJ010137604">
    <property type="protein sequence ID" value="CAF4749002.1"/>
    <property type="molecule type" value="Genomic_DNA"/>
</dbReference>
<accession>A0A8S3AXP9</accession>
<reference evidence="3" key="1">
    <citation type="submission" date="2021-02" db="EMBL/GenBank/DDBJ databases">
        <authorList>
            <person name="Nowell W R."/>
        </authorList>
    </citation>
    <scope>NUCLEOTIDE SEQUENCE</scope>
</reference>
<name>A0A8S3AXP9_9BILA</name>
<sequence>SPICKPEDIPRSAAPRHRHSRDPFHMNDLSINDENLPSDYSHLNNDTKRQLFSP</sequence>
<comment type="caution">
    <text evidence="3">The sequence shown here is derived from an EMBL/GenBank/DDBJ whole genome shotgun (WGS) entry which is preliminary data.</text>
</comment>
<protein>
    <submittedName>
        <fullName evidence="3">Uncharacterized protein</fullName>
    </submittedName>
</protein>
<feature type="region of interest" description="Disordered" evidence="1">
    <location>
        <begin position="1"/>
        <end position="54"/>
    </location>
</feature>
<dbReference type="EMBL" id="CAJOBH010073834">
    <property type="protein sequence ID" value="CAF4484549.1"/>
    <property type="molecule type" value="Genomic_DNA"/>
</dbReference>
<evidence type="ECO:0000313" key="4">
    <source>
        <dbReference type="EMBL" id="CAF4771653.1"/>
    </source>
</evidence>
<dbReference type="Proteomes" id="UP000681967">
    <property type="component" value="Unassembled WGS sequence"/>
</dbReference>
<gene>
    <name evidence="2" type="ORF">BYL167_LOCUS35292</name>
    <name evidence="4" type="ORF">BYL167_LOCUS46939</name>
    <name evidence="3" type="ORF">GIL414_LOCUS45063</name>
</gene>
<evidence type="ECO:0000313" key="2">
    <source>
        <dbReference type="EMBL" id="CAF4484549.1"/>
    </source>
</evidence>
<dbReference type="EMBL" id="CAJOBH010133786">
    <property type="protein sequence ID" value="CAF4771653.1"/>
    <property type="molecule type" value="Genomic_DNA"/>
</dbReference>
<feature type="non-terminal residue" evidence="3">
    <location>
        <position position="1"/>
    </location>
</feature>
<evidence type="ECO:0000313" key="3">
    <source>
        <dbReference type="EMBL" id="CAF4749002.1"/>
    </source>
</evidence>
<evidence type="ECO:0000256" key="1">
    <source>
        <dbReference type="SAM" id="MobiDB-lite"/>
    </source>
</evidence>
<dbReference type="Proteomes" id="UP000681720">
    <property type="component" value="Unassembled WGS sequence"/>
</dbReference>
<dbReference type="AlphaFoldDB" id="A0A8S3AXP9"/>